<dbReference type="Proteomes" id="UP000532866">
    <property type="component" value="Unassembled WGS sequence"/>
</dbReference>
<evidence type="ECO:0000313" key="13">
    <source>
        <dbReference type="Proteomes" id="UP000543379"/>
    </source>
</evidence>
<keyword evidence="2" id="KW-0229">DNA integration</keyword>
<dbReference type="InterPro" id="IPR036162">
    <property type="entry name" value="Resolvase-like_N_sf"/>
</dbReference>
<dbReference type="CDD" id="cd03768">
    <property type="entry name" value="SR_ResInv"/>
    <property type="match status" value="1"/>
</dbReference>
<dbReference type="EMBL" id="JAARSH010000018">
    <property type="protein sequence ID" value="MBC1618022.1"/>
    <property type="molecule type" value="Genomic_DNA"/>
</dbReference>
<dbReference type="Proteomes" id="UP000574104">
    <property type="component" value="Unassembled WGS sequence"/>
</dbReference>
<dbReference type="RefSeq" id="WP_185375217.1">
    <property type="nucleotide sequence ID" value="NZ_JAARMV010000009.1"/>
</dbReference>
<evidence type="ECO:0000313" key="11">
    <source>
        <dbReference type="EMBL" id="MBC2373768.1"/>
    </source>
</evidence>
<proteinExistence type="inferred from homology"/>
<comment type="similarity">
    <text evidence="1">Belongs to the site-specific recombinase resolvase family.</text>
</comment>
<dbReference type="InterPro" id="IPR050639">
    <property type="entry name" value="SSR_resolvase"/>
</dbReference>
<name>A0A7X1DTL0_9LIST</name>
<dbReference type="Pfam" id="PF00239">
    <property type="entry name" value="Resolvase"/>
    <property type="match status" value="1"/>
</dbReference>
<reference evidence="12 13" key="1">
    <citation type="submission" date="2020-03" db="EMBL/GenBank/DDBJ databases">
        <title>Soil Listeria distribution.</title>
        <authorList>
            <person name="Liao J."/>
            <person name="Wiedmann M."/>
        </authorList>
    </citation>
    <scope>NUCLEOTIDE SEQUENCE [LARGE SCALE GENOMIC DNA]</scope>
    <source>
        <strain evidence="10 15">FSL L7-1299</strain>
        <strain evidence="8 13">FSL L7-1816</strain>
        <strain evidence="9 12">FSL L7-1833</strain>
        <strain evidence="11 14">FSL L7-1850</strain>
    </source>
</reference>
<evidence type="ECO:0000256" key="3">
    <source>
        <dbReference type="ARBA" id="ARBA00023125"/>
    </source>
</evidence>
<protein>
    <submittedName>
        <fullName evidence="11">Recombinase family protein</fullName>
    </submittedName>
</protein>
<dbReference type="PANTHER" id="PTHR30461">
    <property type="entry name" value="DNA-INVERTASE FROM LAMBDOID PROPHAGE"/>
    <property type="match status" value="1"/>
</dbReference>
<dbReference type="GO" id="GO:0003677">
    <property type="term" value="F:DNA binding"/>
    <property type="evidence" value="ECO:0007669"/>
    <property type="project" value="UniProtKB-KW"/>
</dbReference>
<sequence>MLIGYARVSTKDQNEARQIAALEAVGCEKIFMDKKSGKNFDRAEYNKMKKLLRFGDVLFVGDLSRFGRNKEEILAEWADLQTKEIDIVVMNMPILDTRKYKDLPGVQKLVSDLVLTILAWVVDDDRKRILESQRQGIAIAKAAGRYKGRPKKYTEDHAAMQHALELFEDGVKSPQQIQEITHVSRTAMYKRAKELGIKRKKRGVERSD</sequence>
<dbReference type="EMBL" id="JAAROV010000009">
    <property type="protein sequence ID" value="MBC1318510.1"/>
    <property type="molecule type" value="Genomic_DNA"/>
</dbReference>
<dbReference type="Proteomes" id="UP000546244">
    <property type="component" value="Unassembled WGS sequence"/>
</dbReference>
<dbReference type="GO" id="GO:0000150">
    <property type="term" value="F:DNA strand exchange activity"/>
    <property type="evidence" value="ECO:0007669"/>
    <property type="project" value="InterPro"/>
</dbReference>
<keyword evidence="4" id="KW-0233">DNA recombination</keyword>
<evidence type="ECO:0000313" key="14">
    <source>
        <dbReference type="Proteomes" id="UP000546244"/>
    </source>
</evidence>
<dbReference type="InterPro" id="IPR006119">
    <property type="entry name" value="Resolv_N"/>
</dbReference>
<dbReference type="EMBL" id="JAAROL010000011">
    <property type="protein sequence ID" value="MBC1333518.1"/>
    <property type="molecule type" value="Genomic_DNA"/>
</dbReference>
<evidence type="ECO:0000256" key="6">
    <source>
        <dbReference type="PROSITE-ProRule" id="PRU10137"/>
    </source>
</evidence>
<dbReference type="InterPro" id="IPR006118">
    <property type="entry name" value="Recombinase_CS"/>
</dbReference>
<dbReference type="SMART" id="SM00857">
    <property type="entry name" value="Resolvase"/>
    <property type="match status" value="1"/>
</dbReference>
<evidence type="ECO:0000256" key="1">
    <source>
        <dbReference type="ARBA" id="ARBA00009913"/>
    </source>
</evidence>
<comment type="caution">
    <text evidence="11">The sequence shown here is derived from an EMBL/GenBank/DDBJ whole genome shotgun (WGS) entry which is preliminary data.</text>
</comment>
<evidence type="ECO:0000313" key="15">
    <source>
        <dbReference type="Proteomes" id="UP000574104"/>
    </source>
</evidence>
<feature type="domain" description="Resolvase/invertase-type recombinase catalytic" evidence="7">
    <location>
        <begin position="1"/>
        <end position="144"/>
    </location>
</feature>
<organism evidence="11 14">
    <name type="scientific">Listeria booriae</name>
    <dbReference type="NCBI Taxonomy" id="1552123"/>
    <lineage>
        <taxon>Bacteria</taxon>
        <taxon>Bacillati</taxon>
        <taxon>Bacillota</taxon>
        <taxon>Bacilli</taxon>
        <taxon>Bacillales</taxon>
        <taxon>Listeriaceae</taxon>
        <taxon>Listeria</taxon>
    </lineage>
</organism>
<feature type="active site" description="O-(5'-phospho-DNA)-serine intermediate" evidence="5 6">
    <location>
        <position position="9"/>
    </location>
</feature>
<evidence type="ECO:0000256" key="4">
    <source>
        <dbReference type="ARBA" id="ARBA00023172"/>
    </source>
</evidence>
<evidence type="ECO:0000256" key="5">
    <source>
        <dbReference type="PIRSR" id="PIRSR606118-50"/>
    </source>
</evidence>
<dbReference type="AlphaFoldDB" id="A0A7X1DTL0"/>
<dbReference type="PANTHER" id="PTHR30461:SF26">
    <property type="entry name" value="RESOLVASE HOMOLOG YNEB"/>
    <property type="match status" value="1"/>
</dbReference>
<evidence type="ECO:0000256" key="2">
    <source>
        <dbReference type="ARBA" id="ARBA00022908"/>
    </source>
</evidence>
<gene>
    <name evidence="9" type="ORF">HB759_16355</name>
    <name evidence="8" type="ORF">HB811_17160</name>
    <name evidence="10" type="ORF">HB904_17730</name>
    <name evidence="11" type="ORF">HBP98_17285</name>
</gene>
<dbReference type="GO" id="GO:0015074">
    <property type="term" value="P:DNA integration"/>
    <property type="evidence" value="ECO:0007669"/>
    <property type="project" value="UniProtKB-KW"/>
</dbReference>
<evidence type="ECO:0000313" key="10">
    <source>
        <dbReference type="EMBL" id="MBC1618022.1"/>
    </source>
</evidence>
<evidence type="ECO:0000259" key="7">
    <source>
        <dbReference type="PROSITE" id="PS51736"/>
    </source>
</evidence>
<keyword evidence="3" id="KW-0238">DNA-binding</keyword>
<dbReference type="PROSITE" id="PS00397">
    <property type="entry name" value="RECOMBINASES_1"/>
    <property type="match status" value="1"/>
</dbReference>
<evidence type="ECO:0000313" key="8">
    <source>
        <dbReference type="EMBL" id="MBC1318510.1"/>
    </source>
</evidence>
<accession>A0A7X1DTL0</accession>
<dbReference type="Gene3D" id="3.40.50.1390">
    <property type="entry name" value="Resolvase, N-terminal catalytic domain"/>
    <property type="match status" value="1"/>
</dbReference>
<dbReference type="SUPFAM" id="SSF53041">
    <property type="entry name" value="Resolvase-like"/>
    <property type="match status" value="1"/>
</dbReference>
<dbReference type="PROSITE" id="PS51736">
    <property type="entry name" value="RECOMBINASES_3"/>
    <property type="match status" value="1"/>
</dbReference>
<dbReference type="Proteomes" id="UP000543379">
    <property type="component" value="Unassembled WGS sequence"/>
</dbReference>
<evidence type="ECO:0000313" key="9">
    <source>
        <dbReference type="EMBL" id="MBC1333518.1"/>
    </source>
</evidence>
<evidence type="ECO:0000313" key="12">
    <source>
        <dbReference type="Proteomes" id="UP000532866"/>
    </source>
</evidence>
<dbReference type="EMBL" id="JAARMV010000009">
    <property type="protein sequence ID" value="MBC2373768.1"/>
    <property type="molecule type" value="Genomic_DNA"/>
</dbReference>